<comment type="caution">
    <text evidence="2">The sequence shown here is derived from an EMBL/GenBank/DDBJ whole genome shotgun (WGS) entry which is preliminary data.</text>
</comment>
<feature type="transmembrane region" description="Helical" evidence="1">
    <location>
        <begin position="5"/>
        <end position="22"/>
    </location>
</feature>
<keyword evidence="1" id="KW-0472">Membrane</keyword>
<keyword evidence="1" id="KW-1133">Transmembrane helix</keyword>
<dbReference type="Proteomes" id="UP000034956">
    <property type="component" value="Unassembled WGS sequence"/>
</dbReference>
<sequence length="69" mass="7442">MNNKIIIAIVIVLVILGVWWLISSRPSEAPGTSATGSDKTTTINQDLGNVDVGDYTQDLEVIDQDINSL</sequence>
<keyword evidence="1" id="KW-0812">Transmembrane</keyword>
<organism evidence="2 3">
    <name type="scientific">Candidatus Jorgensenbacteria bacterium GW2011_GWA1_48_11</name>
    <dbReference type="NCBI Taxonomy" id="1618660"/>
    <lineage>
        <taxon>Bacteria</taxon>
        <taxon>Candidatus Joergenseniibacteriota</taxon>
    </lineage>
</organism>
<protein>
    <submittedName>
        <fullName evidence="2">Uncharacterized protein</fullName>
    </submittedName>
</protein>
<dbReference type="EMBL" id="LCPF01000001">
    <property type="protein sequence ID" value="KKU91510.1"/>
    <property type="molecule type" value="Genomic_DNA"/>
</dbReference>
<evidence type="ECO:0000256" key="1">
    <source>
        <dbReference type="SAM" id="Phobius"/>
    </source>
</evidence>
<gene>
    <name evidence="2" type="ORF">UY23_C0001G0116</name>
</gene>
<accession>A0A0G1XAZ4</accession>
<dbReference type="AlphaFoldDB" id="A0A0G1XAZ4"/>
<name>A0A0G1XAZ4_9BACT</name>
<proteinExistence type="predicted"/>
<evidence type="ECO:0000313" key="3">
    <source>
        <dbReference type="Proteomes" id="UP000034956"/>
    </source>
</evidence>
<reference evidence="2 3" key="1">
    <citation type="journal article" date="2015" name="Nature">
        <title>rRNA introns, odd ribosomes, and small enigmatic genomes across a large radiation of phyla.</title>
        <authorList>
            <person name="Brown C.T."/>
            <person name="Hug L.A."/>
            <person name="Thomas B.C."/>
            <person name="Sharon I."/>
            <person name="Castelle C.J."/>
            <person name="Singh A."/>
            <person name="Wilkins M.J."/>
            <person name="Williams K.H."/>
            <person name="Banfield J.F."/>
        </authorList>
    </citation>
    <scope>NUCLEOTIDE SEQUENCE [LARGE SCALE GENOMIC DNA]</scope>
</reference>
<evidence type="ECO:0000313" key="2">
    <source>
        <dbReference type="EMBL" id="KKU91510.1"/>
    </source>
</evidence>